<dbReference type="PANTHER" id="PTHR47816:SF4">
    <property type="entry name" value="RIBOSOMAL RNA SMALL SUBUNIT METHYLTRANSFERASE C"/>
    <property type="match status" value="1"/>
</dbReference>
<dbReference type="GO" id="GO:0008757">
    <property type="term" value="F:S-adenosylmethionine-dependent methyltransferase activity"/>
    <property type="evidence" value="ECO:0007669"/>
    <property type="project" value="InterPro"/>
</dbReference>
<keyword evidence="4" id="KW-0808">Transferase</keyword>
<keyword evidence="1" id="KW-0963">Cytoplasm</keyword>
<dbReference type="Proteomes" id="UP000646946">
    <property type="component" value="Unassembled WGS sequence"/>
</dbReference>
<dbReference type="CDD" id="cd02440">
    <property type="entry name" value="AdoMet_MTases"/>
    <property type="match status" value="1"/>
</dbReference>
<reference evidence="6 7" key="1">
    <citation type="journal article" name="Nat. Commun.">
        <title>Undinarchaeota illuminate DPANN phylogeny and the impact of gene transfer on archaeal evolution.</title>
        <authorList>
            <person name="Dombrowski N."/>
            <person name="Williams T.A."/>
            <person name="Sun J."/>
            <person name="Woodcroft B.J."/>
            <person name="Lee J.H."/>
            <person name="Minh B.Q."/>
            <person name="Rinke C."/>
            <person name="Spang A."/>
        </authorList>
    </citation>
    <scope>NUCLEOTIDE SEQUENCE [LARGE SCALE GENOMIC DNA]</scope>
    <source>
        <strain evidence="6">MAG_bin1129</strain>
    </source>
</reference>
<evidence type="ECO:0000313" key="6">
    <source>
        <dbReference type="EMBL" id="HIK01007.1"/>
    </source>
</evidence>
<keyword evidence="7" id="KW-1185">Reference proteome</keyword>
<dbReference type="GO" id="GO:0003676">
    <property type="term" value="F:nucleic acid binding"/>
    <property type="evidence" value="ECO:0007669"/>
    <property type="project" value="InterPro"/>
</dbReference>
<keyword evidence="3 6" id="KW-0489">Methyltransferase</keyword>
<evidence type="ECO:0000256" key="1">
    <source>
        <dbReference type="ARBA" id="ARBA00022490"/>
    </source>
</evidence>
<evidence type="ECO:0000259" key="5">
    <source>
        <dbReference type="Pfam" id="PF05175"/>
    </source>
</evidence>
<evidence type="ECO:0000313" key="7">
    <source>
        <dbReference type="Proteomes" id="UP000646946"/>
    </source>
</evidence>
<dbReference type="EMBL" id="DVAB01000052">
    <property type="protein sequence ID" value="HIK01007.1"/>
    <property type="molecule type" value="Genomic_DNA"/>
</dbReference>
<dbReference type="InterPro" id="IPR029063">
    <property type="entry name" value="SAM-dependent_MTases_sf"/>
</dbReference>
<evidence type="ECO:0000256" key="4">
    <source>
        <dbReference type="ARBA" id="ARBA00022679"/>
    </source>
</evidence>
<sequence length="209" mass="23633">MDEHYFKEKTEIPLQLGIVNAVIRKKEFEFYTSPPVFSWRRVDKGALCLANGMQIEGTKTLLDIGCGYGVIGIVAAHFYPQLEITMIDSSERAVLLAKKNVANYNLQSQVKVLRGELYVPVESEKFDAIVSNPPYSAGKEIVNQIINGAPAHLNLRGSLQIVGRHTKGGRMYKEEMLKVFKTVEETGRKSGFRVYIAKNQRNFYYPLAR</sequence>
<dbReference type="PANTHER" id="PTHR47816">
    <property type="entry name" value="RIBOSOMAL RNA SMALL SUBUNIT METHYLTRANSFERASE C"/>
    <property type="match status" value="1"/>
</dbReference>
<evidence type="ECO:0000256" key="2">
    <source>
        <dbReference type="ARBA" id="ARBA00022552"/>
    </source>
</evidence>
<dbReference type="SUPFAM" id="SSF53335">
    <property type="entry name" value="S-adenosyl-L-methionine-dependent methyltransferases"/>
    <property type="match status" value="1"/>
</dbReference>
<protein>
    <submittedName>
        <fullName evidence="6">Class I SAM-dependent methyltransferase</fullName>
    </submittedName>
</protein>
<dbReference type="PROSITE" id="PS00092">
    <property type="entry name" value="N6_MTASE"/>
    <property type="match status" value="1"/>
</dbReference>
<accession>A0A832UT50</accession>
<organism evidence="6 7">
    <name type="scientific">Candidatus Naiadarchaeum limnaeum</name>
    <dbReference type="NCBI Taxonomy" id="2756139"/>
    <lineage>
        <taxon>Archaea</taxon>
        <taxon>Candidatus Undinarchaeota</taxon>
        <taxon>Candidatus Undinarchaeia</taxon>
        <taxon>Candidatus Naiadarchaeales</taxon>
        <taxon>Candidatus Naiadarchaeaceae</taxon>
        <taxon>Candidatus Naiadarchaeum</taxon>
    </lineage>
</organism>
<dbReference type="InterPro" id="IPR007848">
    <property type="entry name" value="Small_mtfrase_dom"/>
</dbReference>
<dbReference type="InterPro" id="IPR046977">
    <property type="entry name" value="RsmC/RlmG"/>
</dbReference>
<dbReference type="InterPro" id="IPR002052">
    <property type="entry name" value="DNA_methylase_N6_adenine_CS"/>
</dbReference>
<gene>
    <name evidence="6" type="ORF">H1016_05750</name>
</gene>
<dbReference type="Pfam" id="PF05175">
    <property type="entry name" value="MTS"/>
    <property type="match status" value="1"/>
</dbReference>
<evidence type="ECO:0000256" key="3">
    <source>
        <dbReference type="ARBA" id="ARBA00022603"/>
    </source>
</evidence>
<feature type="domain" description="Methyltransferase small" evidence="5">
    <location>
        <begin position="28"/>
        <end position="195"/>
    </location>
</feature>
<comment type="caution">
    <text evidence="6">The sequence shown here is derived from an EMBL/GenBank/DDBJ whole genome shotgun (WGS) entry which is preliminary data.</text>
</comment>
<dbReference type="Gene3D" id="3.40.50.150">
    <property type="entry name" value="Vaccinia Virus protein VP39"/>
    <property type="match status" value="1"/>
</dbReference>
<name>A0A832UT50_9ARCH</name>
<proteinExistence type="predicted"/>
<keyword evidence="2" id="KW-0698">rRNA processing</keyword>
<dbReference type="GO" id="GO:0006364">
    <property type="term" value="P:rRNA processing"/>
    <property type="evidence" value="ECO:0007669"/>
    <property type="project" value="UniProtKB-KW"/>
</dbReference>
<dbReference type="GO" id="GO:0032259">
    <property type="term" value="P:methylation"/>
    <property type="evidence" value="ECO:0007669"/>
    <property type="project" value="UniProtKB-KW"/>
</dbReference>
<dbReference type="AlphaFoldDB" id="A0A832UT50"/>